<proteinExistence type="predicted"/>
<dbReference type="PROSITE" id="PS50878">
    <property type="entry name" value="RT_POL"/>
    <property type="match status" value="1"/>
</dbReference>
<dbReference type="OrthoDB" id="9902985at2759"/>
<name>A0A814HI93_9BILA</name>
<dbReference type="InterPro" id="IPR000477">
    <property type="entry name" value="RT_dom"/>
</dbReference>
<evidence type="ECO:0000313" key="2">
    <source>
        <dbReference type="EMBL" id="CAF1011374.1"/>
    </source>
</evidence>
<dbReference type="Pfam" id="PF00078">
    <property type="entry name" value="RVT_1"/>
    <property type="match status" value="1"/>
</dbReference>
<dbReference type="PANTHER" id="PTHR47027">
    <property type="entry name" value="REVERSE TRANSCRIPTASE DOMAIN-CONTAINING PROTEIN"/>
    <property type="match status" value="1"/>
</dbReference>
<dbReference type="EMBL" id="CAJNOC010004149">
    <property type="protein sequence ID" value="CAF1011374.1"/>
    <property type="molecule type" value="Genomic_DNA"/>
</dbReference>
<gene>
    <name evidence="2" type="ORF">OXX778_LOCUS16909</name>
</gene>
<sequence length="541" mass="62905">MQYCDNKVEVDVNKLKDYYQEYFKKKNLETYDDICNNKIVKNFIFEQRNSEFNHKIDQEKFAKLIKNLPNNKAVGISDVSYEMVKYANNQKLNGHLRAIFEAIINFQTMPYLFNISIIKPLIKDPKKPNNDITNLRPVAISDCLSNLFESILLDMLNDEHNDHFKQFGFKKNSSCQHAVWTAKQAIEKCVRTRKWAYICAIDASKAFDKVNRIKLWKELIKKKLSPCIIINLIKYYDISLMLVNNNDFFSTIFKTEVGVRQGGKASPKLFAIYTEKFLDRISKSDLGVKLSYTKIDIIAYADDLLLISNTKKALQEMLDIISEVGKELEIKFNPNKTVYTVFNRHVARTSQDRKDDLWQNKLCLEGEEIKRVDGIKYLGVELNQDLNDIHHIDKKIKAARIALAKLKTLEVLTQNTSAFLKGHLYKTYIMPVLYFGLENINLTIKNIKTVQKAENNLLRYTFYIPKRCRISNLKLANNLNNTGSKLKSIQIEFFERLMNNKYTKSIIKDLLLDTNDTDYISKILNILAEIECADNIDLIGR</sequence>
<accession>A0A814HI93</accession>
<evidence type="ECO:0000259" key="1">
    <source>
        <dbReference type="PROSITE" id="PS50878"/>
    </source>
</evidence>
<reference evidence="2" key="1">
    <citation type="submission" date="2021-02" db="EMBL/GenBank/DDBJ databases">
        <authorList>
            <person name="Nowell W R."/>
        </authorList>
    </citation>
    <scope>NUCLEOTIDE SEQUENCE</scope>
    <source>
        <strain evidence="2">Ploen Becks lab</strain>
    </source>
</reference>
<keyword evidence="3" id="KW-1185">Reference proteome</keyword>
<feature type="domain" description="Reverse transcriptase" evidence="1">
    <location>
        <begin position="102"/>
        <end position="382"/>
    </location>
</feature>
<dbReference type="Proteomes" id="UP000663879">
    <property type="component" value="Unassembled WGS sequence"/>
</dbReference>
<protein>
    <recommendedName>
        <fullName evidence="1">Reverse transcriptase domain-containing protein</fullName>
    </recommendedName>
</protein>
<dbReference type="SUPFAM" id="SSF56672">
    <property type="entry name" value="DNA/RNA polymerases"/>
    <property type="match status" value="1"/>
</dbReference>
<dbReference type="InterPro" id="IPR043502">
    <property type="entry name" value="DNA/RNA_pol_sf"/>
</dbReference>
<comment type="caution">
    <text evidence="2">The sequence shown here is derived from an EMBL/GenBank/DDBJ whole genome shotgun (WGS) entry which is preliminary data.</text>
</comment>
<feature type="non-terminal residue" evidence="2">
    <location>
        <position position="541"/>
    </location>
</feature>
<dbReference type="CDD" id="cd01650">
    <property type="entry name" value="RT_nLTR_like"/>
    <property type="match status" value="1"/>
</dbReference>
<evidence type="ECO:0000313" key="3">
    <source>
        <dbReference type="Proteomes" id="UP000663879"/>
    </source>
</evidence>
<dbReference type="Gene3D" id="3.30.70.270">
    <property type="match status" value="1"/>
</dbReference>
<organism evidence="2 3">
    <name type="scientific">Brachionus calyciflorus</name>
    <dbReference type="NCBI Taxonomy" id="104777"/>
    <lineage>
        <taxon>Eukaryota</taxon>
        <taxon>Metazoa</taxon>
        <taxon>Spiralia</taxon>
        <taxon>Gnathifera</taxon>
        <taxon>Rotifera</taxon>
        <taxon>Eurotatoria</taxon>
        <taxon>Monogononta</taxon>
        <taxon>Pseudotrocha</taxon>
        <taxon>Ploima</taxon>
        <taxon>Brachionidae</taxon>
        <taxon>Brachionus</taxon>
    </lineage>
</organism>
<dbReference type="AlphaFoldDB" id="A0A814HI93"/>
<dbReference type="PANTHER" id="PTHR47027:SF20">
    <property type="entry name" value="REVERSE TRANSCRIPTASE-LIKE PROTEIN WITH RNA-DIRECTED DNA POLYMERASE DOMAIN"/>
    <property type="match status" value="1"/>
</dbReference>
<dbReference type="InterPro" id="IPR043128">
    <property type="entry name" value="Rev_trsase/Diguanyl_cyclase"/>
</dbReference>